<dbReference type="Proteomes" id="UP000319160">
    <property type="component" value="Unassembled WGS sequence"/>
</dbReference>
<feature type="region of interest" description="Disordered" evidence="1">
    <location>
        <begin position="93"/>
        <end position="122"/>
    </location>
</feature>
<feature type="region of interest" description="Disordered" evidence="1">
    <location>
        <begin position="1"/>
        <end position="78"/>
    </location>
</feature>
<evidence type="ECO:0000313" key="3">
    <source>
        <dbReference type="Proteomes" id="UP000319160"/>
    </source>
</evidence>
<proteinExistence type="predicted"/>
<gene>
    <name evidence="2" type="ORF">FHL15_000459</name>
</gene>
<feature type="compositionally biased region" description="Basic residues" evidence="1">
    <location>
        <begin position="93"/>
        <end position="103"/>
    </location>
</feature>
<keyword evidence="3" id="KW-1185">Reference proteome</keyword>
<feature type="compositionally biased region" description="Basic and acidic residues" evidence="1">
    <location>
        <begin position="105"/>
        <end position="122"/>
    </location>
</feature>
<feature type="compositionally biased region" description="Low complexity" evidence="1">
    <location>
        <begin position="45"/>
        <end position="75"/>
    </location>
</feature>
<dbReference type="EMBL" id="VFLP01000002">
    <property type="protein sequence ID" value="TRX98385.1"/>
    <property type="molecule type" value="Genomic_DNA"/>
</dbReference>
<evidence type="ECO:0000256" key="1">
    <source>
        <dbReference type="SAM" id="MobiDB-lite"/>
    </source>
</evidence>
<dbReference type="OrthoDB" id="4770551at2759"/>
<feature type="compositionally biased region" description="Basic and acidic residues" evidence="1">
    <location>
        <begin position="27"/>
        <end position="37"/>
    </location>
</feature>
<protein>
    <submittedName>
        <fullName evidence="2">Uncharacterized protein</fullName>
    </submittedName>
</protein>
<accession>A0A553IDV3</accession>
<feature type="region of interest" description="Disordered" evidence="1">
    <location>
        <begin position="274"/>
        <end position="297"/>
    </location>
</feature>
<comment type="caution">
    <text evidence="2">The sequence shown here is derived from an EMBL/GenBank/DDBJ whole genome shotgun (WGS) entry which is preliminary data.</text>
</comment>
<dbReference type="AlphaFoldDB" id="A0A553IDV3"/>
<sequence>MRSILTGFGMLEHRKEEETSREEDEDSGHSKEETKKEDDEDSSRTSDSTNTPNPTPSSTDSSSGDNPFPLDSVLSLPPPVLLAPIRGTVIRRAHRGPVYRQRHQATTDKSREESHQPVPDRRLGQCSEVAVPQPAFSLPHGNDAEDIAPERGSVLGDNWLRARVERPSTPSLPIPLTGRNCVVDSFVSDSSDSPAHHRSSEPQSPAFSELSNSTITLGRDGFTTTTTTTNTKNESPSPIPSPPRKPATEPAKPRYTHGLAMARAAGHLSIAGLHRTPQLPRGPPRSDNRDARADPMAVVPASRQEYPERDRLVEPWRDDQREARAYVRHEIGPALGRDKLWFHQDIRKGYVDRTIKQSDCDKNLMEERMKDSIGTDKETLVWRPVPRSGSFGPGWVFLDPIHGWIRC</sequence>
<evidence type="ECO:0000313" key="2">
    <source>
        <dbReference type="EMBL" id="TRX98385.1"/>
    </source>
</evidence>
<organism evidence="2 3">
    <name type="scientific">Xylaria flabelliformis</name>
    <dbReference type="NCBI Taxonomy" id="2512241"/>
    <lineage>
        <taxon>Eukaryota</taxon>
        <taxon>Fungi</taxon>
        <taxon>Dikarya</taxon>
        <taxon>Ascomycota</taxon>
        <taxon>Pezizomycotina</taxon>
        <taxon>Sordariomycetes</taxon>
        <taxon>Xylariomycetidae</taxon>
        <taxon>Xylariales</taxon>
        <taxon>Xylariaceae</taxon>
        <taxon>Xylaria</taxon>
    </lineage>
</organism>
<reference evidence="3" key="1">
    <citation type="submission" date="2019-06" db="EMBL/GenBank/DDBJ databases">
        <title>Draft genome sequence of the griseofulvin-producing fungus Xylaria cubensis strain G536.</title>
        <authorList>
            <person name="Mead M.E."/>
            <person name="Raja H.A."/>
            <person name="Steenwyk J.L."/>
            <person name="Knowles S.L."/>
            <person name="Oberlies N.H."/>
            <person name="Rokas A."/>
        </authorList>
    </citation>
    <scope>NUCLEOTIDE SEQUENCE [LARGE SCALE GENOMIC DNA]</scope>
    <source>
        <strain evidence="3">G536</strain>
    </source>
</reference>
<feature type="region of interest" description="Disordered" evidence="1">
    <location>
        <begin position="187"/>
        <end position="252"/>
    </location>
</feature>
<feature type="compositionally biased region" description="Basic and acidic residues" evidence="1">
    <location>
        <begin position="284"/>
        <end position="293"/>
    </location>
</feature>
<feature type="compositionally biased region" description="Polar residues" evidence="1">
    <location>
        <begin position="201"/>
        <end position="216"/>
    </location>
</feature>
<name>A0A553IDV3_9PEZI</name>